<dbReference type="GO" id="GO:0005524">
    <property type="term" value="F:ATP binding"/>
    <property type="evidence" value="ECO:0007669"/>
    <property type="project" value="UniProtKB-UniRule"/>
</dbReference>
<keyword evidence="4 6" id="KW-0067">ATP-binding</keyword>
<comment type="subcellular location">
    <subcellularLocation>
        <location evidence="1">Cytoplasm</location>
    </subcellularLocation>
</comment>
<evidence type="ECO:0000256" key="5">
    <source>
        <dbReference type="ARBA" id="ARBA00023054"/>
    </source>
</evidence>
<dbReference type="OrthoDB" id="3176171at2759"/>
<organism evidence="10 11">
    <name type="scientific">Symbiodinium microadriaticum</name>
    <name type="common">Dinoflagellate</name>
    <name type="synonym">Zooxanthella microadriatica</name>
    <dbReference type="NCBI Taxonomy" id="2951"/>
    <lineage>
        <taxon>Eukaryota</taxon>
        <taxon>Sar</taxon>
        <taxon>Alveolata</taxon>
        <taxon>Dinophyceae</taxon>
        <taxon>Suessiales</taxon>
        <taxon>Symbiodiniaceae</taxon>
        <taxon>Symbiodinium</taxon>
    </lineage>
</organism>
<dbReference type="InterPro" id="IPR001752">
    <property type="entry name" value="Kinesin_motor_dom"/>
</dbReference>
<feature type="compositionally biased region" description="Basic and acidic residues" evidence="8">
    <location>
        <begin position="677"/>
        <end position="698"/>
    </location>
</feature>
<dbReference type="CDD" id="cd00106">
    <property type="entry name" value="KISc"/>
    <property type="match status" value="1"/>
</dbReference>
<feature type="region of interest" description="Disordered" evidence="8">
    <location>
        <begin position="660"/>
        <end position="709"/>
    </location>
</feature>
<keyword evidence="5" id="KW-0175">Coiled coil</keyword>
<dbReference type="PANTHER" id="PTHR47969">
    <property type="entry name" value="CHROMOSOME-ASSOCIATED KINESIN KIF4A-RELATED"/>
    <property type="match status" value="1"/>
</dbReference>
<dbReference type="SMART" id="SM00129">
    <property type="entry name" value="KISc"/>
    <property type="match status" value="1"/>
</dbReference>
<evidence type="ECO:0000256" key="2">
    <source>
        <dbReference type="ARBA" id="ARBA00022490"/>
    </source>
</evidence>
<evidence type="ECO:0000256" key="7">
    <source>
        <dbReference type="RuleBase" id="RU000394"/>
    </source>
</evidence>
<keyword evidence="2" id="KW-0963">Cytoplasm</keyword>
<proteinExistence type="inferred from homology"/>
<sequence length="911" mass="100496">MVHADESANAAESPGAEECEVDLPAVQDMVHADESANAAESPGAEECEVDLPAVQVCVRVRPLLEEELRAGGSAEALRTASGKVTLALSEGNEENIADRDCRRVRKPQEFAFSSVFGPESSQEDVYEGLKLDALMQKVAAGYHATVFAYGQTGSGKTYTMEGYRYRPDAKAAEAGKPQVCVHTTTPERLGVIPRVLQKLFGYVDKLQREVDDNGETFSVSISFLQIYQERIYDLLNPAPVLPQGFGQAEDSGLRLRWDAAREHFYVENLFVYQCTSAEDALKFYNAGVQRKQMASTAMNIASSRSHTVLMLTLRRRSVLAETSDLGSGEAVREVMSHLALVDLAGSEKAAAANEGNPERFKEAVNINQSLFVLRRVITALSRRDSSHEEDTHIPYRESKLTSLLQHAIGGKGFMVMLACLSPADRSYEENLSTLQYAAQAALIKNEPTINLDPKDRLIQQLQQQLSEAHAFILEKMGLQELPPELRRNSLPAPRPRRAQARSMSAGPLSKAKEVTSGAPSSAPESRRRSERSLERGKAEDPPKVGSEGEKRHRLPPIPSQRSAGADLAMYRLSSPSQSRASRMKHSVSVESHDIVDSPVRSASAADNPRPQVRSRGLPRTCSWDPRKSKDLESQLKEAEAATQALEAKLRDALRRKAEKAEKAAQLLRPPEGAETTEDIRETSQKADEDRLHPERQLSDSDSMLPKYLPANPLGDEALAKWAQHVLHEKDKGHRKMSLPLSGDSSQVVTMYCWCYTYLWSGARHVGTGRAKPLGTSKLDELLEMAWGQVEQLLELSFQSMELQGVVAENLTNPNATSRQKLAMLSVLARSSHFPPEFKALGLQPTVTPTKVYMLDQSSDAALSALSASDLVNTFNIHLCTVFDGPAALKHWMTEDAGRKLRFISFCFAERL</sequence>
<name>A0A1Q9DL08_SYMMI</name>
<dbReference type="GO" id="GO:0007018">
    <property type="term" value="P:microtubule-based movement"/>
    <property type="evidence" value="ECO:0007669"/>
    <property type="project" value="InterPro"/>
</dbReference>
<dbReference type="AlphaFoldDB" id="A0A1Q9DL08"/>
<dbReference type="InterPro" id="IPR027640">
    <property type="entry name" value="Kinesin-like_fam"/>
</dbReference>
<dbReference type="InterPro" id="IPR036961">
    <property type="entry name" value="Kinesin_motor_dom_sf"/>
</dbReference>
<feature type="region of interest" description="Disordered" evidence="8">
    <location>
        <begin position="483"/>
        <end position="630"/>
    </location>
</feature>
<keyword evidence="6 7" id="KW-0505">Motor protein</keyword>
<evidence type="ECO:0000256" key="4">
    <source>
        <dbReference type="ARBA" id="ARBA00022840"/>
    </source>
</evidence>
<dbReference type="GO" id="GO:0007052">
    <property type="term" value="P:mitotic spindle organization"/>
    <property type="evidence" value="ECO:0007669"/>
    <property type="project" value="TreeGrafter"/>
</dbReference>
<feature type="domain" description="Kinesin motor" evidence="9">
    <location>
        <begin position="53"/>
        <end position="443"/>
    </location>
</feature>
<dbReference type="InterPro" id="IPR019821">
    <property type="entry name" value="Kinesin_motor_CS"/>
</dbReference>
<evidence type="ECO:0000313" key="11">
    <source>
        <dbReference type="Proteomes" id="UP000186817"/>
    </source>
</evidence>
<dbReference type="GO" id="GO:0005875">
    <property type="term" value="C:microtubule associated complex"/>
    <property type="evidence" value="ECO:0007669"/>
    <property type="project" value="TreeGrafter"/>
</dbReference>
<dbReference type="GO" id="GO:0051231">
    <property type="term" value="P:spindle elongation"/>
    <property type="evidence" value="ECO:0007669"/>
    <property type="project" value="TreeGrafter"/>
</dbReference>
<gene>
    <name evidence="10" type="primary">Kif3a</name>
    <name evidence="10" type="ORF">AK812_SmicGene21976</name>
</gene>
<evidence type="ECO:0000256" key="1">
    <source>
        <dbReference type="ARBA" id="ARBA00004496"/>
    </source>
</evidence>
<dbReference type="PROSITE" id="PS50067">
    <property type="entry name" value="KINESIN_MOTOR_2"/>
    <property type="match status" value="1"/>
</dbReference>
<keyword evidence="3 6" id="KW-0547">Nucleotide-binding</keyword>
<protein>
    <recommendedName>
        <fullName evidence="7">Kinesin-like protein</fullName>
    </recommendedName>
</protein>
<evidence type="ECO:0000259" key="9">
    <source>
        <dbReference type="PROSITE" id="PS50067"/>
    </source>
</evidence>
<dbReference type="PROSITE" id="PS00411">
    <property type="entry name" value="KINESIN_MOTOR_1"/>
    <property type="match status" value="1"/>
</dbReference>
<dbReference type="GO" id="GO:0003777">
    <property type="term" value="F:microtubule motor activity"/>
    <property type="evidence" value="ECO:0007669"/>
    <property type="project" value="InterPro"/>
</dbReference>
<dbReference type="SUPFAM" id="SSF52540">
    <property type="entry name" value="P-loop containing nucleoside triphosphate hydrolases"/>
    <property type="match status" value="1"/>
</dbReference>
<dbReference type="Proteomes" id="UP000186817">
    <property type="component" value="Unassembled WGS sequence"/>
</dbReference>
<dbReference type="PRINTS" id="PR00380">
    <property type="entry name" value="KINESINHEAVY"/>
</dbReference>
<dbReference type="GO" id="GO:0008017">
    <property type="term" value="F:microtubule binding"/>
    <property type="evidence" value="ECO:0007669"/>
    <property type="project" value="InterPro"/>
</dbReference>
<dbReference type="PANTHER" id="PTHR47969:SF15">
    <property type="entry name" value="CHROMOSOME-ASSOCIATED KINESIN KIF4A-RELATED"/>
    <property type="match status" value="1"/>
</dbReference>
<evidence type="ECO:0000313" key="10">
    <source>
        <dbReference type="EMBL" id="OLP95865.1"/>
    </source>
</evidence>
<comment type="similarity">
    <text evidence="6 7">Belongs to the TRAFAC class myosin-kinesin ATPase superfamily. Kinesin family.</text>
</comment>
<dbReference type="EMBL" id="LSRX01000488">
    <property type="protein sequence ID" value="OLP95865.1"/>
    <property type="molecule type" value="Genomic_DNA"/>
</dbReference>
<dbReference type="Pfam" id="PF00225">
    <property type="entry name" value="Kinesin"/>
    <property type="match status" value="1"/>
</dbReference>
<dbReference type="Gene3D" id="3.40.850.10">
    <property type="entry name" value="Kinesin motor domain"/>
    <property type="match status" value="1"/>
</dbReference>
<comment type="caution">
    <text evidence="10">The sequence shown here is derived from an EMBL/GenBank/DDBJ whole genome shotgun (WGS) entry which is preliminary data.</text>
</comment>
<dbReference type="GO" id="GO:0005874">
    <property type="term" value="C:microtubule"/>
    <property type="evidence" value="ECO:0007669"/>
    <property type="project" value="UniProtKB-KW"/>
</dbReference>
<evidence type="ECO:0000256" key="6">
    <source>
        <dbReference type="PROSITE-ProRule" id="PRU00283"/>
    </source>
</evidence>
<keyword evidence="11" id="KW-1185">Reference proteome</keyword>
<evidence type="ECO:0000256" key="3">
    <source>
        <dbReference type="ARBA" id="ARBA00022741"/>
    </source>
</evidence>
<feature type="compositionally biased region" description="Basic and acidic residues" evidence="8">
    <location>
        <begin position="524"/>
        <end position="550"/>
    </location>
</feature>
<feature type="region of interest" description="Disordered" evidence="8">
    <location>
        <begin position="1"/>
        <end position="25"/>
    </location>
</feature>
<feature type="binding site" evidence="6">
    <location>
        <begin position="150"/>
        <end position="157"/>
    </location>
    <ligand>
        <name>ATP</name>
        <dbReference type="ChEBI" id="CHEBI:30616"/>
    </ligand>
</feature>
<accession>A0A1Q9DL08</accession>
<dbReference type="GO" id="GO:0005737">
    <property type="term" value="C:cytoplasm"/>
    <property type="evidence" value="ECO:0007669"/>
    <property type="project" value="UniProtKB-SubCell"/>
</dbReference>
<evidence type="ECO:0000256" key="8">
    <source>
        <dbReference type="SAM" id="MobiDB-lite"/>
    </source>
</evidence>
<reference evidence="10 11" key="1">
    <citation type="submission" date="2016-02" db="EMBL/GenBank/DDBJ databases">
        <title>Genome analysis of coral dinoflagellate symbionts highlights evolutionary adaptations to a symbiotic lifestyle.</title>
        <authorList>
            <person name="Aranda M."/>
            <person name="Li Y."/>
            <person name="Liew Y.J."/>
            <person name="Baumgarten S."/>
            <person name="Simakov O."/>
            <person name="Wilson M."/>
            <person name="Piel J."/>
            <person name="Ashoor H."/>
            <person name="Bougouffa S."/>
            <person name="Bajic V.B."/>
            <person name="Ryu T."/>
            <person name="Ravasi T."/>
            <person name="Bayer T."/>
            <person name="Micklem G."/>
            <person name="Kim H."/>
            <person name="Bhak J."/>
            <person name="Lajeunesse T.C."/>
            <person name="Voolstra C.R."/>
        </authorList>
    </citation>
    <scope>NUCLEOTIDE SEQUENCE [LARGE SCALE GENOMIC DNA]</scope>
    <source>
        <strain evidence="10 11">CCMP2467</strain>
    </source>
</reference>
<dbReference type="InterPro" id="IPR027417">
    <property type="entry name" value="P-loop_NTPase"/>
</dbReference>
<keyword evidence="7" id="KW-0493">Microtubule</keyword>